<evidence type="ECO:0000259" key="5">
    <source>
        <dbReference type="Pfam" id="PF00884"/>
    </source>
</evidence>
<dbReference type="InterPro" id="IPR050738">
    <property type="entry name" value="Sulfatase"/>
</dbReference>
<keyword evidence="3 6" id="KW-0378">Hydrolase</keyword>
<comment type="caution">
    <text evidence="6">The sequence shown here is derived from an EMBL/GenBank/DDBJ whole genome shotgun (WGS) entry which is preliminary data.</text>
</comment>
<keyword evidence="4" id="KW-0106">Calcium</keyword>
<keyword evidence="7" id="KW-1185">Reference proteome</keyword>
<dbReference type="GO" id="GO:0004065">
    <property type="term" value="F:arylsulfatase activity"/>
    <property type="evidence" value="ECO:0007669"/>
    <property type="project" value="TreeGrafter"/>
</dbReference>
<dbReference type="RefSeq" id="WP_178931778.1">
    <property type="nucleotide sequence ID" value="NZ_JACBAZ010000002.1"/>
</dbReference>
<dbReference type="Gene3D" id="3.30.1120.10">
    <property type="match status" value="1"/>
</dbReference>
<dbReference type="AlphaFoldDB" id="A0A851GHB7"/>
<dbReference type="InterPro" id="IPR024607">
    <property type="entry name" value="Sulfatase_CS"/>
</dbReference>
<proteinExistence type="inferred from homology"/>
<evidence type="ECO:0000313" key="7">
    <source>
        <dbReference type="Proteomes" id="UP000557872"/>
    </source>
</evidence>
<comment type="similarity">
    <text evidence="1">Belongs to the sulfatase family.</text>
</comment>
<dbReference type="GO" id="GO:0046872">
    <property type="term" value="F:metal ion binding"/>
    <property type="evidence" value="ECO:0007669"/>
    <property type="project" value="UniProtKB-KW"/>
</dbReference>
<dbReference type="SUPFAM" id="SSF53649">
    <property type="entry name" value="Alkaline phosphatase-like"/>
    <property type="match status" value="1"/>
</dbReference>
<dbReference type="GO" id="GO:0016740">
    <property type="term" value="F:transferase activity"/>
    <property type="evidence" value="ECO:0007669"/>
    <property type="project" value="UniProtKB-KW"/>
</dbReference>
<name>A0A851GHB7_9BACT</name>
<dbReference type="PANTHER" id="PTHR42693">
    <property type="entry name" value="ARYLSULFATASE FAMILY MEMBER"/>
    <property type="match status" value="1"/>
</dbReference>
<organism evidence="6 7">
    <name type="scientific">Oceaniferula marina</name>
    <dbReference type="NCBI Taxonomy" id="2748318"/>
    <lineage>
        <taxon>Bacteria</taxon>
        <taxon>Pseudomonadati</taxon>
        <taxon>Verrucomicrobiota</taxon>
        <taxon>Verrucomicrobiia</taxon>
        <taxon>Verrucomicrobiales</taxon>
        <taxon>Verrucomicrobiaceae</taxon>
        <taxon>Oceaniferula</taxon>
    </lineage>
</organism>
<gene>
    <name evidence="6" type="ORF">HW115_06490</name>
</gene>
<dbReference type="InterPro" id="IPR017850">
    <property type="entry name" value="Alkaline_phosphatase_core_sf"/>
</dbReference>
<sequence length="445" mass="50555">MSAQAKEAPLNVVMIVVDDLGYNDVGLWSKDPKVKTPAMDRLFREGVSFNAAYVTSPICNASRIGLMTGAYQQRFGTYWYTSKGLPADVPTLGEMFQEKGYRTGYVGKFHYGATNKSTDGRDFPMNHGFETFFGFSGGTKHYLRHRDAYSFKGDMVHQGALWDGKKRLQCDGFLTEMFGVRARNFINEQSEKPYFLMLSFNAVHNYVHQLPDGYLKAHKLPKLADFQPKDEKYWHWRKKIGFPNDQHGRDYYRGQLHLLDKEIDKVLAEVGKNTVVVLLSDNGGSLVTYANNIPLKGGKYTLDEGGVRVPMVVRWPGKKARTVEQPVMSTDLFATFSKVLTHPGHAKMDGTNLIEAIDGKLLAERPLFWATHSEQAVRQGKWKLVHTDKPPNSRLQIVDSVIGWRLYDLSKDIGEMNNLLEHNPEVVAELKQKLVAWQREMKKGN</sequence>
<evidence type="ECO:0000256" key="3">
    <source>
        <dbReference type="ARBA" id="ARBA00022801"/>
    </source>
</evidence>
<keyword evidence="2" id="KW-0479">Metal-binding</keyword>
<evidence type="ECO:0000256" key="2">
    <source>
        <dbReference type="ARBA" id="ARBA00022723"/>
    </source>
</evidence>
<dbReference type="Gene3D" id="3.40.720.10">
    <property type="entry name" value="Alkaline Phosphatase, subunit A"/>
    <property type="match status" value="1"/>
</dbReference>
<feature type="domain" description="Sulfatase N-terminal" evidence="5">
    <location>
        <begin position="11"/>
        <end position="340"/>
    </location>
</feature>
<accession>A0A851GHB7</accession>
<protein>
    <submittedName>
        <fullName evidence="6">Sulfatase-like hydrolase/transferase</fullName>
    </submittedName>
</protein>
<dbReference type="InterPro" id="IPR000917">
    <property type="entry name" value="Sulfatase_N"/>
</dbReference>
<keyword evidence="6" id="KW-0808">Transferase</keyword>
<dbReference type="Proteomes" id="UP000557872">
    <property type="component" value="Unassembled WGS sequence"/>
</dbReference>
<dbReference type="PROSITE" id="PS00149">
    <property type="entry name" value="SULFATASE_2"/>
    <property type="match status" value="1"/>
</dbReference>
<evidence type="ECO:0000256" key="1">
    <source>
        <dbReference type="ARBA" id="ARBA00008779"/>
    </source>
</evidence>
<dbReference type="EMBL" id="JACBAZ010000002">
    <property type="protein sequence ID" value="NWK55251.1"/>
    <property type="molecule type" value="Genomic_DNA"/>
</dbReference>
<dbReference type="PANTHER" id="PTHR42693:SF33">
    <property type="entry name" value="ARYLSULFATASE"/>
    <property type="match status" value="1"/>
</dbReference>
<evidence type="ECO:0000256" key="4">
    <source>
        <dbReference type="ARBA" id="ARBA00022837"/>
    </source>
</evidence>
<dbReference type="Pfam" id="PF00884">
    <property type="entry name" value="Sulfatase"/>
    <property type="match status" value="1"/>
</dbReference>
<evidence type="ECO:0000313" key="6">
    <source>
        <dbReference type="EMBL" id="NWK55251.1"/>
    </source>
</evidence>
<reference evidence="6 7" key="1">
    <citation type="submission" date="2020-07" db="EMBL/GenBank/DDBJ databases">
        <title>Roseicoccus Jingziensis gen. nov., sp. nov., isolated from coastal seawater.</title>
        <authorList>
            <person name="Feng X."/>
        </authorList>
    </citation>
    <scope>NUCLEOTIDE SEQUENCE [LARGE SCALE GENOMIC DNA]</scope>
    <source>
        <strain evidence="6 7">N1E253</strain>
    </source>
</reference>